<dbReference type="STRING" id="446469.Sked_09710"/>
<keyword evidence="10" id="KW-1185">Reference proteome</keyword>
<dbReference type="EMBL" id="CP001819">
    <property type="protein sequence ID" value="ACZ20921.1"/>
    <property type="molecule type" value="Genomic_DNA"/>
</dbReference>
<dbReference type="InterPro" id="IPR018060">
    <property type="entry name" value="HTH_AraC"/>
</dbReference>
<dbReference type="Gene3D" id="2.60.120.10">
    <property type="entry name" value="Jelly Rolls"/>
    <property type="match status" value="1"/>
</dbReference>
<evidence type="ECO:0000256" key="2">
    <source>
        <dbReference type="ARBA" id="ARBA00023015"/>
    </source>
</evidence>
<dbReference type="OrthoDB" id="2039152at2"/>
<dbReference type="HOGENOM" id="CLU_000445_87_2_11"/>
<evidence type="ECO:0000256" key="7">
    <source>
        <dbReference type="SAM" id="MobiDB-lite"/>
    </source>
</evidence>
<dbReference type="InterPro" id="IPR011051">
    <property type="entry name" value="RmlC_Cupin_sf"/>
</dbReference>
<dbReference type="PANTHER" id="PTHR11019:SF199">
    <property type="entry name" value="HTH-TYPE TRANSCRIPTIONAL REGULATOR NIMR"/>
    <property type="match status" value="1"/>
</dbReference>
<reference evidence="9 10" key="1">
    <citation type="journal article" date="2009" name="Stand. Genomic Sci.">
        <title>Complete genome sequence of Sanguibacter keddieii type strain (ST-74).</title>
        <authorList>
            <person name="Ivanova N."/>
            <person name="Sikorski J."/>
            <person name="Sims D."/>
            <person name="Brettin T."/>
            <person name="Detter J.C."/>
            <person name="Han C."/>
            <person name="Lapidus A."/>
            <person name="Copeland A."/>
            <person name="Glavina Del Rio T."/>
            <person name="Nolan M."/>
            <person name="Chen F."/>
            <person name="Lucas S."/>
            <person name="Tice H."/>
            <person name="Cheng J.F."/>
            <person name="Bruce D."/>
            <person name="Goodwin L."/>
            <person name="Pitluck S."/>
            <person name="Pati A."/>
            <person name="Mavromatis K."/>
            <person name="Chen A."/>
            <person name="Palaniappan K."/>
            <person name="D'haeseleer P."/>
            <person name="Chain P."/>
            <person name="Bristow J."/>
            <person name="Eisen J.A."/>
            <person name="Markowitz V."/>
            <person name="Hugenholtz P."/>
            <person name="Goker M."/>
            <person name="Pukall R."/>
            <person name="Klenk H.P."/>
            <person name="Kyrpides N.C."/>
        </authorList>
    </citation>
    <scope>NUCLEOTIDE SEQUENCE [LARGE SCALE GENOMIC DNA]</scope>
    <source>
        <strain evidence="10">ATCC 51767 / DSM 10542 / NCFB 3025 / ST-74</strain>
    </source>
</reference>
<keyword evidence="3 9" id="KW-0238">DNA-binding</keyword>
<dbReference type="PANTHER" id="PTHR11019">
    <property type="entry name" value="HTH-TYPE TRANSCRIPTIONAL REGULATOR NIMR"/>
    <property type="match status" value="1"/>
</dbReference>
<dbReference type="eggNOG" id="COG2207">
    <property type="taxonomic scope" value="Bacteria"/>
</dbReference>
<dbReference type="InterPro" id="IPR009057">
    <property type="entry name" value="Homeodomain-like_sf"/>
</dbReference>
<dbReference type="KEGG" id="ske:Sked_09710"/>
<accession>D1BCS3</accession>
<evidence type="ECO:0000256" key="5">
    <source>
        <dbReference type="ARBA" id="ARBA00074140"/>
    </source>
</evidence>
<organism evidence="9 10">
    <name type="scientific">Sanguibacter keddieii (strain ATCC 51767 / DSM 10542 / NCFB 3025 / ST-74)</name>
    <dbReference type="NCBI Taxonomy" id="446469"/>
    <lineage>
        <taxon>Bacteria</taxon>
        <taxon>Bacillati</taxon>
        <taxon>Actinomycetota</taxon>
        <taxon>Actinomycetes</taxon>
        <taxon>Micrococcales</taxon>
        <taxon>Sanguibacteraceae</taxon>
        <taxon>Sanguibacter</taxon>
    </lineage>
</organism>
<dbReference type="SUPFAM" id="SSF51182">
    <property type="entry name" value="RmlC-like cupins"/>
    <property type="match status" value="1"/>
</dbReference>
<protein>
    <recommendedName>
        <fullName evidence="5">HTH-type transcriptional regulator RipA</fullName>
    </recommendedName>
    <alternativeName>
        <fullName evidence="6">Repressor of iron proteins A</fullName>
    </alternativeName>
</protein>
<gene>
    <name evidence="9" type="ordered locus">Sked_09710</name>
</gene>
<evidence type="ECO:0000256" key="6">
    <source>
        <dbReference type="ARBA" id="ARBA00079449"/>
    </source>
</evidence>
<name>D1BCS3_SANKS</name>
<evidence type="ECO:0000256" key="4">
    <source>
        <dbReference type="ARBA" id="ARBA00023163"/>
    </source>
</evidence>
<dbReference type="InterPro" id="IPR014710">
    <property type="entry name" value="RmlC-like_jellyroll"/>
</dbReference>
<dbReference type="GO" id="GO:0003700">
    <property type="term" value="F:DNA-binding transcription factor activity"/>
    <property type="evidence" value="ECO:0007669"/>
    <property type="project" value="InterPro"/>
</dbReference>
<dbReference type="PROSITE" id="PS00041">
    <property type="entry name" value="HTH_ARAC_FAMILY_1"/>
    <property type="match status" value="1"/>
</dbReference>
<keyword evidence="4" id="KW-0804">Transcription</keyword>
<proteinExistence type="predicted"/>
<dbReference type="PROSITE" id="PS01124">
    <property type="entry name" value="HTH_ARAC_FAMILY_2"/>
    <property type="match status" value="1"/>
</dbReference>
<evidence type="ECO:0000313" key="10">
    <source>
        <dbReference type="Proteomes" id="UP000000322"/>
    </source>
</evidence>
<feature type="region of interest" description="Disordered" evidence="7">
    <location>
        <begin position="1"/>
        <end position="54"/>
    </location>
</feature>
<dbReference type="AlphaFoldDB" id="D1BCS3"/>
<dbReference type="SUPFAM" id="SSF46689">
    <property type="entry name" value="Homeodomain-like"/>
    <property type="match status" value="1"/>
</dbReference>
<dbReference type="GO" id="GO:0043565">
    <property type="term" value="F:sequence-specific DNA binding"/>
    <property type="evidence" value="ECO:0007669"/>
    <property type="project" value="InterPro"/>
</dbReference>
<dbReference type="Gene3D" id="1.10.10.60">
    <property type="entry name" value="Homeodomain-like"/>
    <property type="match status" value="1"/>
</dbReference>
<evidence type="ECO:0000256" key="3">
    <source>
        <dbReference type="ARBA" id="ARBA00023125"/>
    </source>
</evidence>
<dbReference type="eggNOG" id="COG1917">
    <property type="taxonomic scope" value="Bacteria"/>
</dbReference>
<dbReference type="RefSeq" id="WP_012865990.1">
    <property type="nucleotide sequence ID" value="NC_013521.1"/>
</dbReference>
<dbReference type="SMART" id="SM00342">
    <property type="entry name" value="HTH_ARAC"/>
    <property type="match status" value="1"/>
</dbReference>
<keyword evidence="2" id="KW-0805">Transcription regulation</keyword>
<keyword evidence="1" id="KW-0678">Repressor</keyword>
<dbReference type="FunFam" id="1.10.10.60:FF:000132">
    <property type="entry name" value="AraC family transcriptional regulator"/>
    <property type="match status" value="1"/>
</dbReference>
<dbReference type="Proteomes" id="UP000000322">
    <property type="component" value="Chromosome"/>
</dbReference>
<feature type="domain" description="HTH araC/xylS-type" evidence="8">
    <location>
        <begin position="207"/>
        <end position="304"/>
    </location>
</feature>
<dbReference type="Pfam" id="PF12833">
    <property type="entry name" value="HTH_18"/>
    <property type="match status" value="1"/>
</dbReference>
<evidence type="ECO:0000313" key="9">
    <source>
        <dbReference type="EMBL" id="ACZ20921.1"/>
    </source>
</evidence>
<sequence>MPHPDQADATRLWVAPVLDDRRGAHRPATAPTSGTRTAATPPPEGRGSDADAEVHAEPARVEEPWLLITETILTPDGGSWVDGLHREHELIWATAGSLTVETDDQLWTVPPGLGIWIPALTRHHVRAAPGTLTHVTYLAPERVSPSWGAGIAGVTLSRAVHELVLHNKSSTLDDDVRLRLQQVVVDLLVPVESASLDITMPTDLRLRSVADAIVADPADDRTLTEWADTLNISSRTLSRGFVRETGVTLTRWRILVRMRQALLEISSGRSVAAVAHRLGYANPSTFTDLFRQTLGHTPAAYLRSLDARER</sequence>
<dbReference type="InterPro" id="IPR018062">
    <property type="entry name" value="HTH_AraC-typ_CS"/>
</dbReference>
<evidence type="ECO:0000256" key="1">
    <source>
        <dbReference type="ARBA" id="ARBA00022491"/>
    </source>
</evidence>
<evidence type="ECO:0000259" key="8">
    <source>
        <dbReference type="PROSITE" id="PS01124"/>
    </source>
</evidence>